<name>A0AAU8LV94_9BACT</name>
<dbReference type="AlphaFoldDB" id="A0AAU8LV94"/>
<sequence length="44" mass="4945">MTIPELAALLNRSESAIERAIRKLRQAEKLKRIGPAKGGFWQVP</sequence>
<reference evidence="1" key="2">
    <citation type="submission" date="2024-06" db="EMBL/GenBank/DDBJ databases">
        <authorList>
            <person name="Plum-Jensen L.E."/>
            <person name="Schramm A."/>
            <person name="Marshall I.P.G."/>
        </authorList>
    </citation>
    <scope>NUCLEOTIDE SEQUENCE</scope>
    <source>
        <strain evidence="1">Rat1</strain>
    </source>
</reference>
<evidence type="ECO:0000313" key="1">
    <source>
        <dbReference type="EMBL" id="XCN72818.1"/>
    </source>
</evidence>
<dbReference type="KEGG" id="eaj:Q3M24_21440"/>
<dbReference type="InterPro" id="IPR036390">
    <property type="entry name" value="WH_DNA-bd_sf"/>
</dbReference>
<organism evidence="1">
    <name type="scientific">Candidatus Electrothrix aestuarii</name>
    <dbReference type="NCBI Taxonomy" id="3062594"/>
    <lineage>
        <taxon>Bacteria</taxon>
        <taxon>Pseudomonadati</taxon>
        <taxon>Thermodesulfobacteriota</taxon>
        <taxon>Desulfobulbia</taxon>
        <taxon>Desulfobulbales</taxon>
        <taxon>Desulfobulbaceae</taxon>
        <taxon>Candidatus Electrothrix</taxon>
    </lineage>
</organism>
<accession>A0AAU8LV94</accession>
<evidence type="ECO:0008006" key="2">
    <source>
        <dbReference type="Google" id="ProtNLM"/>
    </source>
</evidence>
<protein>
    <recommendedName>
        <fullName evidence="2">HTH domain-containing protein</fullName>
    </recommendedName>
</protein>
<dbReference type="SUPFAM" id="SSF46785">
    <property type="entry name" value="Winged helix' DNA-binding domain"/>
    <property type="match status" value="1"/>
</dbReference>
<reference evidence="1" key="1">
    <citation type="journal article" date="2024" name="Syst. Appl. Microbiol.">
        <title>First single-strain enrichments of Electrothrix cable bacteria, description of E. aestuarii sp. nov. and E. rattekaaiensis sp. nov., and proposal of a cable bacteria taxonomy following the rules of the SeqCode.</title>
        <authorList>
            <person name="Plum-Jensen L.E."/>
            <person name="Schramm A."/>
            <person name="Marshall I.P.G."/>
        </authorList>
    </citation>
    <scope>NUCLEOTIDE SEQUENCE</scope>
    <source>
        <strain evidence="1">Rat1</strain>
    </source>
</reference>
<dbReference type="Gene3D" id="1.10.10.10">
    <property type="entry name" value="Winged helix-like DNA-binding domain superfamily/Winged helix DNA-binding domain"/>
    <property type="match status" value="1"/>
</dbReference>
<dbReference type="EMBL" id="CP159373">
    <property type="protein sequence ID" value="XCN72818.1"/>
    <property type="molecule type" value="Genomic_DNA"/>
</dbReference>
<dbReference type="InterPro" id="IPR036388">
    <property type="entry name" value="WH-like_DNA-bd_sf"/>
</dbReference>
<proteinExistence type="predicted"/>
<gene>
    <name evidence="1" type="ORF">Q3M24_21440</name>
</gene>